<accession>A0A1U7M5X2</accession>
<dbReference type="Pfam" id="PF02567">
    <property type="entry name" value="PhzC-PhzF"/>
    <property type="match status" value="1"/>
</dbReference>
<sequence>MDYNIYLVDAFTNEAFKGNPAGVVPDARRLNEDQMQKIAIELNASETAFVTSVDRDSYKVRYFSPYGEVDFCGHSTLATFYILALRGYIIPIESGIKTVYIHSNKKRLHVDIYFLDYKIENIVVKMGKPEEVGVIEDRGSFLKHLNLTMEDVNLDNELTDIPIIKLGSKYAIIPIKTKEKLETINMDKKMLRLKLDKLDIQGVHLFFLPEKDSSIIFARNFSNMMNLKEEAATGTANGALIYLLKKKGFINGNQIKAIQGEAMGRESSIYCTIKEKDSDYEVEVGGEGKVVLEGIINV</sequence>
<dbReference type="InterPro" id="IPR003719">
    <property type="entry name" value="Phenazine_PhzF-like"/>
</dbReference>
<evidence type="ECO:0000313" key="3">
    <source>
        <dbReference type="Proteomes" id="UP000186112"/>
    </source>
</evidence>
<dbReference type="SUPFAM" id="SSF54506">
    <property type="entry name" value="Diaminopimelate epimerase-like"/>
    <property type="match status" value="1"/>
</dbReference>
<dbReference type="OrthoDB" id="9788221at2"/>
<keyword evidence="3" id="KW-1185">Reference proteome</keyword>
<name>A0A1U7M5X2_TISCR</name>
<organism evidence="2 3">
    <name type="scientific">Tissierella creatinophila DSM 6911</name>
    <dbReference type="NCBI Taxonomy" id="1123403"/>
    <lineage>
        <taxon>Bacteria</taxon>
        <taxon>Bacillati</taxon>
        <taxon>Bacillota</taxon>
        <taxon>Tissierellia</taxon>
        <taxon>Tissierellales</taxon>
        <taxon>Tissierellaceae</taxon>
        <taxon>Tissierella</taxon>
    </lineage>
</organism>
<dbReference type="EMBL" id="LTDM01000020">
    <property type="protein sequence ID" value="OLS02707.1"/>
    <property type="molecule type" value="Genomic_DNA"/>
</dbReference>
<dbReference type="EC" id="5.1.-.-" evidence="2"/>
<protein>
    <submittedName>
        <fullName evidence="2">Putative isomerase YddE</fullName>
        <ecNumber evidence="2">5.1.-.-</ecNumber>
    </submittedName>
</protein>
<gene>
    <name evidence="2" type="primary">yddE</name>
    <name evidence="2" type="ORF">TICRE_12980</name>
</gene>
<dbReference type="GO" id="GO:0016853">
    <property type="term" value="F:isomerase activity"/>
    <property type="evidence" value="ECO:0007669"/>
    <property type="project" value="UniProtKB-KW"/>
</dbReference>
<feature type="active site" evidence="1">
    <location>
        <position position="46"/>
    </location>
</feature>
<comment type="caution">
    <text evidence="2">The sequence shown here is derived from an EMBL/GenBank/DDBJ whole genome shotgun (WGS) entry which is preliminary data.</text>
</comment>
<dbReference type="AlphaFoldDB" id="A0A1U7M5X2"/>
<dbReference type="NCBIfam" id="TIGR00654">
    <property type="entry name" value="PhzF_family"/>
    <property type="match status" value="1"/>
</dbReference>
<dbReference type="Proteomes" id="UP000186112">
    <property type="component" value="Unassembled WGS sequence"/>
</dbReference>
<reference evidence="2 3" key="1">
    <citation type="submission" date="2016-02" db="EMBL/GenBank/DDBJ databases">
        <title>Genome sequence of Tissierella creatinophila DSM 6911.</title>
        <authorList>
            <person name="Poehlein A."/>
            <person name="Daniel R."/>
        </authorList>
    </citation>
    <scope>NUCLEOTIDE SEQUENCE [LARGE SCALE GENOMIC DNA]</scope>
    <source>
        <strain evidence="2 3">DSM 6911</strain>
    </source>
</reference>
<evidence type="ECO:0000313" key="2">
    <source>
        <dbReference type="EMBL" id="OLS02707.1"/>
    </source>
</evidence>
<dbReference type="PANTHER" id="PTHR13774">
    <property type="entry name" value="PHENAZINE BIOSYNTHESIS PROTEIN"/>
    <property type="match status" value="1"/>
</dbReference>
<proteinExistence type="predicted"/>
<evidence type="ECO:0000256" key="1">
    <source>
        <dbReference type="PIRSR" id="PIRSR016184-1"/>
    </source>
</evidence>
<dbReference type="PIRSF" id="PIRSF016184">
    <property type="entry name" value="PhzC_PhzF"/>
    <property type="match status" value="1"/>
</dbReference>
<dbReference type="GO" id="GO:0005737">
    <property type="term" value="C:cytoplasm"/>
    <property type="evidence" value="ECO:0007669"/>
    <property type="project" value="TreeGrafter"/>
</dbReference>
<keyword evidence="2" id="KW-0413">Isomerase</keyword>
<dbReference type="RefSeq" id="WP_075726305.1">
    <property type="nucleotide sequence ID" value="NZ_LTDM01000020.1"/>
</dbReference>
<dbReference type="Gene3D" id="3.10.310.10">
    <property type="entry name" value="Diaminopimelate Epimerase, Chain A, domain 1"/>
    <property type="match status" value="2"/>
</dbReference>